<dbReference type="PRINTS" id="PR01755">
    <property type="entry name" value="SECFTRNLCASE"/>
</dbReference>
<feature type="transmembrane region" description="Helical" evidence="9">
    <location>
        <begin position="240"/>
        <end position="258"/>
    </location>
</feature>
<reference evidence="11 12" key="1">
    <citation type="submission" date="2017-08" db="EMBL/GenBank/DDBJ databases">
        <title>Fine stratification of microbial communities through a metagenomic profile of the photic zone.</title>
        <authorList>
            <person name="Haro-Moreno J.M."/>
            <person name="Lopez-Perez M."/>
            <person name="De La Torre J."/>
            <person name="Picazo A."/>
            <person name="Camacho A."/>
            <person name="Rodriguez-Valera F."/>
        </authorList>
    </citation>
    <scope>NUCLEOTIDE SEQUENCE [LARGE SCALE GENOMIC DNA]</scope>
    <source>
        <strain evidence="11">MED-G24</strain>
    </source>
</reference>
<organism evidence="11 12">
    <name type="scientific">OM182 bacterium MED-G24</name>
    <dbReference type="NCBI Taxonomy" id="1986255"/>
    <lineage>
        <taxon>Bacteria</taxon>
        <taxon>Pseudomonadati</taxon>
        <taxon>Pseudomonadota</taxon>
        <taxon>Gammaproteobacteria</taxon>
        <taxon>OMG group</taxon>
        <taxon>OM182 clade</taxon>
    </lineage>
</organism>
<feature type="transmembrane region" description="Helical" evidence="9">
    <location>
        <begin position="264"/>
        <end position="290"/>
    </location>
</feature>
<dbReference type="PANTHER" id="PTHR30081">
    <property type="entry name" value="PROTEIN-EXPORT MEMBRANE PROTEIN SEC"/>
    <property type="match status" value="1"/>
</dbReference>
<gene>
    <name evidence="9 11" type="primary">secF</name>
    <name evidence="11" type="ORF">CNE99_05695</name>
</gene>
<evidence type="ECO:0000256" key="6">
    <source>
        <dbReference type="ARBA" id="ARBA00022989"/>
    </source>
</evidence>
<comment type="caution">
    <text evidence="11">The sequence shown here is derived from an EMBL/GenBank/DDBJ whole genome shotgun (WGS) entry which is preliminary data.</text>
</comment>
<feature type="transmembrane region" description="Helical" evidence="9">
    <location>
        <begin position="188"/>
        <end position="208"/>
    </location>
</feature>
<keyword evidence="8 9" id="KW-0472">Membrane</keyword>
<feature type="domain" description="Protein export membrane protein SecD/SecF C-terminal" evidence="10">
    <location>
        <begin position="108"/>
        <end position="290"/>
    </location>
</feature>
<comment type="function">
    <text evidence="9">Part of the Sec protein translocase complex. Interacts with the SecYEG preprotein conducting channel. SecDF uses the proton motive force (PMF) to complete protein translocation after the ATP-dependent function of SecA.</text>
</comment>
<evidence type="ECO:0000256" key="1">
    <source>
        <dbReference type="ARBA" id="ARBA00004651"/>
    </source>
</evidence>
<evidence type="ECO:0000256" key="9">
    <source>
        <dbReference type="HAMAP-Rule" id="MF_01464"/>
    </source>
</evidence>
<dbReference type="NCBIfam" id="TIGR00916">
    <property type="entry name" value="2A0604s01"/>
    <property type="match status" value="1"/>
</dbReference>
<evidence type="ECO:0000313" key="11">
    <source>
        <dbReference type="EMBL" id="PDH39405.1"/>
    </source>
</evidence>
<comment type="subcellular location">
    <subcellularLocation>
        <location evidence="1 9">Cell membrane</location>
        <topology evidence="1 9">Multi-pass membrane protein</topology>
    </subcellularLocation>
</comment>
<dbReference type="GO" id="GO:0043952">
    <property type="term" value="P:protein transport by the Sec complex"/>
    <property type="evidence" value="ECO:0007669"/>
    <property type="project" value="UniProtKB-UniRule"/>
</dbReference>
<proteinExistence type="inferred from homology"/>
<sequence>MPEFNINFMGYRKIAGGISIALVIGSIAMLAITQVEWGLDFTGGSLVEVAYEVAVSPETVRRELEDAGYDGHVVQYFGSDRDILIRMPPQEQLSQQENASIGDSIIASLRDTTTVNVELRRSEFVGPAVGEELTNEGGLGMLTALGVVMIYIAFRFQLKFAVGAVVALFHDVIVVLGIFAVTRWEFDLTVLAALLAVIGYSLNDTIVVSDRIRENFRKVRRGAPPDIINTSLNQMLGRTLVTSLTTLLVLFALLILGGELIRNFAVALIIGIIVGTYSSIYIAANVLLVLNISKEDLALPVKEGADEPDLMQ</sequence>
<dbReference type="SUPFAM" id="SSF82866">
    <property type="entry name" value="Multidrug efflux transporter AcrB transmembrane domain"/>
    <property type="match status" value="1"/>
</dbReference>
<dbReference type="GO" id="GO:0005886">
    <property type="term" value="C:plasma membrane"/>
    <property type="evidence" value="ECO:0007669"/>
    <property type="project" value="UniProtKB-SubCell"/>
</dbReference>
<accession>A0A2A5WS86</accession>
<evidence type="ECO:0000259" key="10">
    <source>
        <dbReference type="Pfam" id="PF02355"/>
    </source>
</evidence>
<evidence type="ECO:0000256" key="2">
    <source>
        <dbReference type="ARBA" id="ARBA00022448"/>
    </source>
</evidence>
<dbReference type="InterPro" id="IPR005665">
    <property type="entry name" value="SecF_bac"/>
</dbReference>
<dbReference type="InterPro" id="IPR022646">
    <property type="entry name" value="SecD/SecF_CS"/>
</dbReference>
<evidence type="ECO:0000313" key="12">
    <source>
        <dbReference type="Proteomes" id="UP000219327"/>
    </source>
</evidence>
<evidence type="ECO:0000256" key="7">
    <source>
        <dbReference type="ARBA" id="ARBA00023010"/>
    </source>
</evidence>
<dbReference type="EMBL" id="NTKD01000025">
    <property type="protein sequence ID" value="PDH39405.1"/>
    <property type="molecule type" value="Genomic_DNA"/>
</dbReference>
<keyword evidence="3 9" id="KW-1003">Cell membrane</keyword>
<dbReference type="InterPro" id="IPR022813">
    <property type="entry name" value="SecD/SecF_arch_bac"/>
</dbReference>
<dbReference type="Proteomes" id="UP000219327">
    <property type="component" value="Unassembled WGS sequence"/>
</dbReference>
<evidence type="ECO:0000256" key="5">
    <source>
        <dbReference type="ARBA" id="ARBA00022927"/>
    </source>
</evidence>
<dbReference type="AlphaFoldDB" id="A0A2A5WS86"/>
<dbReference type="GO" id="GO:0006605">
    <property type="term" value="P:protein targeting"/>
    <property type="evidence" value="ECO:0007669"/>
    <property type="project" value="UniProtKB-UniRule"/>
</dbReference>
<keyword evidence="6 9" id="KW-1133">Transmembrane helix</keyword>
<evidence type="ECO:0000256" key="3">
    <source>
        <dbReference type="ARBA" id="ARBA00022475"/>
    </source>
</evidence>
<feature type="transmembrane region" description="Helical" evidence="9">
    <location>
        <begin position="14"/>
        <end position="32"/>
    </location>
</feature>
<dbReference type="InterPro" id="IPR048634">
    <property type="entry name" value="SecD_SecF_C"/>
</dbReference>
<dbReference type="InterPro" id="IPR055344">
    <property type="entry name" value="SecD_SecF_C_bact"/>
</dbReference>
<keyword evidence="2 9" id="KW-0813">Transport</keyword>
<dbReference type="GO" id="GO:0015450">
    <property type="term" value="F:protein-transporting ATPase activity"/>
    <property type="evidence" value="ECO:0007669"/>
    <property type="project" value="InterPro"/>
</dbReference>
<feature type="transmembrane region" description="Helical" evidence="9">
    <location>
        <begin position="161"/>
        <end position="182"/>
    </location>
</feature>
<dbReference type="Pfam" id="PF07549">
    <property type="entry name" value="Sec_GG"/>
    <property type="match status" value="1"/>
</dbReference>
<dbReference type="GO" id="GO:0065002">
    <property type="term" value="P:intracellular protein transmembrane transport"/>
    <property type="evidence" value="ECO:0007669"/>
    <property type="project" value="UniProtKB-UniRule"/>
</dbReference>
<dbReference type="Gene3D" id="1.20.1640.10">
    <property type="entry name" value="Multidrug efflux transporter AcrB transmembrane domain"/>
    <property type="match status" value="1"/>
</dbReference>
<dbReference type="NCBIfam" id="TIGR00966">
    <property type="entry name" value="transloc_SecF"/>
    <property type="match status" value="1"/>
</dbReference>
<keyword evidence="4 9" id="KW-0812">Transmembrane</keyword>
<keyword evidence="7 9" id="KW-0811">Translocation</keyword>
<keyword evidence="5 9" id="KW-0653">Protein transport</keyword>
<feature type="transmembrane region" description="Helical" evidence="9">
    <location>
        <begin position="137"/>
        <end position="154"/>
    </location>
</feature>
<dbReference type="PANTHER" id="PTHR30081:SF8">
    <property type="entry name" value="PROTEIN TRANSLOCASE SUBUNIT SECF"/>
    <property type="match status" value="1"/>
</dbReference>
<dbReference type="Pfam" id="PF02355">
    <property type="entry name" value="SecD_SecF_C"/>
    <property type="match status" value="1"/>
</dbReference>
<evidence type="ECO:0000256" key="4">
    <source>
        <dbReference type="ARBA" id="ARBA00022692"/>
    </source>
</evidence>
<dbReference type="InterPro" id="IPR022645">
    <property type="entry name" value="SecD/SecF_bac"/>
</dbReference>
<protein>
    <recommendedName>
        <fullName evidence="9">Protein-export membrane protein SecF</fullName>
    </recommendedName>
</protein>
<comment type="subunit">
    <text evidence="9">Forms a complex with SecD. Part of the essential Sec protein translocation apparatus which comprises SecA, SecYEG and auxiliary proteins SecDF-YajC and YidC.</text>
</comment>
<comment type="similarity">
    <text evidence="9">Belongs to the SecD/SecF family. SecF subfamily.</text>
</comment>
<name>A0A2A5WS86_9GAMM</name>
<dbReference type="HAMAP" id="MF_01464_B">
    <property type="entry name" value="SecF_B"/>
    <property type="match status" value="1"/>
</dbReference>
<evidence type="ECO:0000256" key="8">
    <source>
        <dbReference type="ARBA" id="ARBA00023136"/>
    </source>
</evidence>